<evidence type="ECO:0000313" key="2">
    <source>
        <dbReference type="EMBL" id="KTD53769.1"/>
    </source>
</evidence>
<name>A0A0W0Y9Z5_9GAMM</name>
<dbReference type="PATRIC" id="fig|45074.5.peg.4492"/>
<dbReference type="RefSeq" id="WP_058516039.1">
    <property type="nucleotide sequence ID" value="NZ_CAAAIH010000008.1"/>
</dbReference>
<keyword evidence="1" id="KW-0472">Membrane</keyword>
<feature type="transmembrane region" description="Helical" evidence="1">
    <location>
        <begin position="142"/>
        <end position="167"/>
    </location>
</feature>
<gene>
    <name evidence="2" type="ORF">Lsan_4179</name>
</gene>
<evidence type="ECO:0008006" key="4">
    <source>
        <dbReference type="Google" id="ProtNLM"/>
    </source>
</evidence>
<keyword evidence="3" id="KW-1185">Reference proteome</keyword>
<dbReference type="Pfam" id="PF04240">
    <property type="entry name" value="Caroten_synth"/>
    <property type="match status" value="1"/>
</dbReference>
<feature type="transmembrane region" description="Helical" evidence="1">
    <location>
        <begin position="252"/>
        <end position="275"/>
    </location>
</feature>
<evidence type="ECO:0000313" key="3">
    <source>
        <dbReference type="Proteomes" id="UP000054703"/>
    </source>
</evidence>
<organism evidence="2 3">
    <name type="scientific">Legionella santicrucis</name>
    <dbReference type="NCBI Taxonomy" id="45074"/>
    <lineage>
        <taxon>Bacteria</taxon>
        <taxon>Pseudomonadati</taxon>
        <taxon>Pseudomonadota</taxon>
        <taxon>Gammaproteobacteria</taxon>
        <taxon>Legionellales</taxon>
        <taxon>Legionellaceae</taxon>
        <taxon>Legionella</taxon>
    </lineage>
</organism>
<dbReference type="EMBL" id="LNYU01000091">
    <property type="protein sequence ID" value="KTD53769.1"/>
    <property type="molecule type" value="Genomic_DNA"/>
</dbReference>
<reference evidence="2 3" key="1">
    <citation type="submission" date="2015-11" db="EMBL/GenBank/DDBJ databases">
        <title>Genomic analysis of 38 Legionella species identifies large and diverse effector repertoires.</title>
        <authorList>
            <person name="Burstein D."/>
            <person name="Amaro F."/>
            <person name="Zusman T."/>
            <person name="Lifshitz Z."/>
            <person name="Cohen O."/>
            <person name="Gilbert J.A."/>
            <person name="Pupko T."/>
            <person name="Shuman H.A."/>
            <person name="Segal G."/>
        </authorList>
    </citation>
    <scope>NUCLEOTIDE SEQUENCE [LARGE SCALE GENOMIC DNA]</scope>
    <source>
        <strain evidence="2 3">SC-63-C7</strain>
    </source>
</reference>
<accession>A0A0W0Y9Z5</accession>
<keyword evidence="1" id="KW-0812">Transmembrane</keyword>
<evidence type="ECO:0000256" key="1">
    <source>
        <dbReference type="SAM" id="Phobius"/>
    </source>
</evidence>
<feature type="transmembrane region" description="Helical" evidence="1">
    <location>
        <begin position="187"/>
        <end position="206"/>
    </location>
</feature>
<dbReference type="PANTHER" id="PTHR39419">
    <property type="entry name" value="SLL0814 PROTEIN"/>
    <property type="match status" value="1"/>
</dbReference>
<feature type="transmembrane region" description="Helical" evidence="1">
    <location>
        <begin position="67"/>
        <end position="89"/>
    </location>
</feature>
<dbReference type="InterPro" id="IPR007354">
    <property type="entry name" value="CruF-like"/>
</dbReference>
<proteinExistence type="predicted"/>
<dbReference type="Proteomes" id="UP000054703">
    <property type="component" value="Unassembled WGS sequence"/>
</dbReference>
<feature type="transmembrane region" description="Helical" evidence="1">
    <location>
        <begin position="37"/>
        <end position="55"/>
    </location>
</feature>
<dbReference type="STRING" id="45074.Lsan_4179"/>
<dbReference type="OrthoDB" id="9811293at2"/>
<feature type="transmembrane region" description="Helical" evidence="1">
    <location>
        <begin position="109"/>
        <end position="130"/>
    </location>
</feature>
<sequence length="294" mass="33329">MTSKTTTKNRNSIIRWTVITLYLLATLFSAAWHGPAAVIFLPIILVLTIFIAVCLHGKERYGVKNIILFFIITWFISHFFEALSIQTGFPFGHYYYDKLAGPRLFQVPLIIMFAYFGTGYASWILAHILLGQYSTPLNGKQIFLVPLIAAFIMVIWDVCMDPLSSTVYSLWVWKNGGMYFGVPLQNYFGWFLVVYIIYQIFAVYIAKHDAVAVNNCNAFSSKNFWREAVAIYSIQGLTQLVDPFGASTHLEIYASMALVTVFTMMFVSLLALLKINASHLGDKKMTPIRSNMPS</sequence>
<feature type="transmembrane region" description="Helical" evidence="1">
    <location>
        <begin position="12"/>
        <end position="31"/>
    </location>
</feature>
<comment type="caution">
    <text evidence="2">The sequence shown here is derived from an EMBL/GenBank/DDBJ whole genome shotgun (WGS) entry which is preliminary data.</text>
</comment>
<keyword evidence="1" id="KW-1133">Transmembrane helix</keyword>
<dbReference type="AlphaFoldDB" id="A0A0W0Y9Z5"/>
<protein>
    <recommendedName>
        <fullName evidence="4">Carotene biosynthesis associated membrane protein</fullName>
    </recommendedName>
</protein>
<dbReference type="PANTHER" id="PTHR39419:SF1">
    <property type="entry name" value="SLL0814 PROTEIN"/>
    <property type="match status" value="1"/>
</dbReference>